<dbReference type="InterPro" id="IPR036056">
    <property type="entry name" value="Fibrinogen-like_C"/>
</dbReference>
<comment type="caution">
    <text evidence="2">The sequence shown here is derived from an EMBL/GenBank/DDBJ whole genome shotgun (WGS) entry which is preliminary data.</text>
</comment>
<dbReference type="InterPro" id="IPR002181">
    <property type="entry name" value="Fibrinogen_a/b/g_C_dom"/>
</dbReference>
<gene>
    <name evidence="2" type="ORF">BSL78_03436</name>
</gene>
<proteinExistence type="predicted"/>
<dbReference type="Proteomes" id="UP000230750">
    <property type="component" value="Unassembled WGS sequence"/>
</dbReference>
<feature type="domain" description="Fibrinogen C-terminal" evidence="1">
    <location>
        <begin position="1"/>
        <end position="165"/>
    </location>
</feature>
<dbReference type="InterPro" id="IPR014716">
    <property type="entry name" value="Fibrinogen_a/b/g_C_1"/>
</dbReference>
<evidence type="ECO:0000313" key="2">
    <source>
        <dbReference type="EMBL" id="PIK59640.1"/>
    </source>
</evidence>
<dbReference type="PANTHER" id="PTHR19143">
    <property type="entry name" value="FIBRINOGEN/TENASCIN/ANGIOPOEITIN"/>
    <property type="match status" value="1"/>
</dbReference>
<dbReference type="Gene3D" id="3.90.215.10">
    <property type="entry name" value="Gamma Fibrinogen, chain A, domain 1"/>
    <property type="match status" value="1"/>
</dbReference>
<dbReference type="EMBL" id="MRZV01000077">
    <property type="protein sequence ID" value="PIK59640.1"/>
    <property type="molecule type" value="Genomic_DNA"/>
</dbReference>
<protein>
    <recommendedName>
        <fullName evidence="1">Fibrinogen C-terminal domain-containing protein</fullName>
    </recommendedName>
</protein>
<sequence length="165" mass="19492">MITYTQLPTTKTYSLRIELTDSRRSSYYALYSSFSISDEADKYRLSIGSYSGNAGYDAMSRSNNKQFSTRDRDYDESNSYDCAEKHQGAWWFGSHYYYYYYYDYYCRTHEYYCDYFPVGSTCRYCAHSHLNGDYDGSTRGTNIFWTNLSGYDCGLQYADMKIRPV</sequence>
<dbReference type="SMART" id="SM00186">
    <property type="entry name" value="FBG"/>
    <property type="match status" value="1"/>
</dbReference>
<keyword evidence="3" id="KW-1185">Reference proteome</keyword>
<accession>A0A2G8LHH7</accession>
<dbReference type="PROSITE" id="PS51406">
    <property type="entry name" value="FIBRINOGEN_C_2"/>
    <property type="match status" value="1"/>
</dbReference>
<dbReference type="InterPro" id="IPR050373">
    <property type="entry name" value="Fibrinogen_C-term_domain"/>
</dbReference>
<reference evidence="2 3" key="1">
    <citation type="journal article" date="2017" name="PLoS Biol.">
        <title>The sea cucumber genome provides insights into morphological evolution and visceral regeneration.</title>
        <authorList>
            <person name="Zhang X."/>
            <person name="Sun L."/>
            <person name="Yuan J."/>
            <person name="Sun Y."/>
            <person name="Gao Y."/>
            <person name="Zhang L."/>
            <person name="Li S."/>
            <person name="Dai H."/>
            <person name="Hamel J.F."/>
            <person name="Liu C."/>
            <person name="Yu Y."/>
            <person name="Liu S."/>
            <person name="Lin W."/>
            <person name="Guo K."/>
            <person name="Jin S."/>
            <person name="Xu P."/>
            <person name="Storey K.B."/>
            <person name="Huan P."/>
            <person name="Zhang T."/>
            <person name="Zhou Y."/>
            <person name="Zhang J."/>
            <person name="Lin C."/>
            <person name="Li X."/>
            <person name="Xing L."/>
            <person name="Huo D."/>
            <person name="Sun M."/>
            <person name="Wang L."/>
            <person name="Mercier A."/>
            <person name="Li F."/>
            <person name="Yang H."/>
            <person name="Xiang J."/>
        </authorList>
    </citation>
    <scope>NUCLEOTIDE SEQUENCE [LARGE SCALE GENOMIC DNA]</scope>
    <source>
        <strain evidence="2">Shaxun</strain>
        <tissue evidence="2">Muscle</tissue>
    </source>
</reference>
<dbReference type="PANTHER" id="PTHR19143:SF458">
    <property type="entry name" value="FIBRINOGEN C-TERMINAL DOMAIN-CONTAINING PROTEIN-RELATED"/>
    <property type="match status" value="1"/>
</dbReference>
<evidence type="ECO:0000313" key="3">
    <source>
        <dbReference type="Proteomes" id="UP000230750"/>
    </source>
</evidence>
<organism evidence="2 3">
    <name type="scientific">Stichopus japonicus</name>
    <name type="common">Sea cucumber</name>
    <dbReference type="NCBI Taxonomy" id="307972"/>
    <lineage>
        <taxon>Eukaryota</taxon>
        <taxon>Metazoa</taxon>
        <taxon>Echinodermata</taxon>
        <taxon>Eleutherozoa</taxon>
        <taxon>Echinozoa</taxon>
        <taxon>Holothuroidea</taxon>
        <taxon>Aspidochirotacea</taxon>
        <taxon>Aspidochirotida</taxon>
        <taxon>Stichopodidae</taxon>
        <taxon>Apostichopus</taxon>
    </lineage>
</organism>
<dbReference type="Pfam" id="PF00147">
    <property type="entry name" value="Fibrinogen_C"/>
    <property type="match status" value="1"/>
</dbReference>
<dbReference type="GO" id="GO:0005615">
    <property type="term" value="C:extracellular space"/>
    <property type="evidence" value="ECO:0007669"/>
    <property type="project" value="TreeGrafter"/>
</dbReference>
<dbReference type="AlphaFoldDB" id="A0A2G8LHH7"/>
<evidence type="ECO:0000259" key="1">
    <source>
        <dbReference type="PROSITE" id="PS51406"/>
    </source>
</evidence>
<dbReference type="SUPFAM" id="SSF56496">
    <property type="entry name" value="Fibrinogen C-terminal domain-like"/>
    <property type="match status" value="1"/>
</dbReference>
<name>A0A2G8LHH7_STIJA</name>
<dbReference type="STRING" id="307972.A0A2G8LHH7"/>